<accession>A0ABQ3Y1L1</accession>
<protein>
    <submittedName>
        <fullName evidence="1">Uncharacterized protein</fullName>
    </submittedName>
</protein>
<dbReference type="NCBIfam" id="NF040657">
    <property type="entry name" value="immun_SitI3"/>
    <property type="match status" value="1"/>
</dbReference>
<comment type="caution">
    <text evidence="1">The sequence shown here is derived from an EMBL/GenBank/DDBJ whole genome shotgun (WGS) entry which is preliminary data.</text>
</comment>
<dbReference type="InterPro" id="IPR049799">
    <property type="entry name" value="SitI3-like"/>
</dbReference>
<sequence>MALEYDWSGDAPVDDATMRAFIAAAIGGDQRPDGTIFLNGMYVTVRAVTGDDVNPAIAVFGWEQRFSATFRFSNRAAEETAEHNTALMVHVLIAFAQRHGGNGVLLHNGERAVLRYGEGSVVFSSDWDDWVENAEVAPLLSQFRSENLAQPLL</sequence>
<keyword evidence="2" id="KW-1185">Reference proteome</keyword>
<dbReference type="Proteomes" id="UP000609879">
    <property type="component" value="Unassembled WGS sequence"/>
</dbReference>
<evidence type="ECO:0000313" key="2">
    <source>
        <dbReference type="Proteomes" id="UP000609879"/>
    </source>
</evidence>
<organism evidence="1 2">
    <name type="scientific">Paractinoplanes deccanensis</name>
    <dbReference type="NCBI Taxonomy" id="113561"/>
    <lineage>
        <taxon>Bacteria</taxon>
        <taxon>Bacillati</taxon>
        <taxon>Actinomycetota</taxon>
        <taxon>Actinomycetes</taxon>
        <taxon>Micromonosporales</taxon>
        <taxon>Micromonosporaceae</taxon>
        <taxon>Paractinoplanes</taxon>
    </lineage>
</organism>
<name>A0ABQ3Y1L1_9ACTN</name>
<evidence type="ECO:0000313" key="1">
    <source>
        <dbReference type="EMBL" id="GID73871.1"/>
    </source>
</evidence>
<proteinExistence type="predicted"/>
<reference evidence="1 2" key="1">
    <citation type="submission" date="2021-01" db="EMBL/GenBank/DDBJ databases">
        <title>Whole genome shotgun sequence of Actinoplanes deccanensis NBRC 13994.</title>
        <authorList>
            <person name="Komaki H."/>
            <person name="Tamura T."/>
        </authorList>
    </citation>
    <scope>NUCLEOTIDE SEQUENCE [LARGE SCALE GENOMIC DNA]</scope>
    <source>
        <strain evidence="1 2">NBRC 13994</strain>
    </source>
</reference>
<gene>
    <name evidence="1" type="ORF">Ade02nite_25120</name>
</gene>
<dbReference type="RefSeq" id="WP_203761787.1">
    <property type="nucleotide sequence ID" value="NZ_BAAABO010000054.1"/>
</dbReference>
<dbReference type="EMBL" id="BOMI01000043">
    <property type="protein sequence ID" value="GID73871.1"/>
    <property type="molecule type" value="Genomic_DNA"/>
</dbReference>